<reference evidence="9" key="3">
    <citation type="submission" date="2022-06" db="UniProtKB">
        <authorList>
            <consortium name="EnsemblPlants"/>
        </authorList>
    </citation>
    <scope>IDENTIFICATION</scope>
</reference>
<dbReference type="InterPro" id="IPR041469">
    <property type="entry name" value="Subtilisin-like_FN3"/>
</dbReference>
<dbReference type="Gramene" id="TuG1812G0300000087.01.T01">
    <property type="protein sequence ID" value="TuG1812G0300000087.01.T01"/>
    <property type="gene ID" value="TuG1812G0300000087.01"/>
</dbReference>
<keyword evidence="5" id="KW-0720">Serine protease</keyword>
<dbReference type="Proteomes" id="UP000015106">
    <property type="component" value="Chromosome 3"/>
</dbReference>
<dbReference type="FunFam" id="2.60.40.2310:FF:000001">
    <property type="entry name" value="Subtilisin-like protease SBT1.5"/>
    <property type="match status" value="1"/>
</dbReference>
<feature type="domain" description="Peptidase S8/S53" evidence="7">
    <location>
        <begin position="2"/>
        <end position="303"/>
    </location>
</feature>
<sequence length="481" mass="51576">MSGNSADVLAAIDDAIYDRVDVLSLSLTGGENSFGALHAVQKGITVVYAGGNDGPRPQTIRNTSPWAITVAASKVDRSFPTVITLGNKQQILGQSFYYHVQNSSRSSFASLAFYGPCTTDALNGTDVKGIILLCLPIQPNDPDAIAPRNTFAEAKQYVQNGGGSGLIFAQYTTDALSDCKGMSCVLVDLDTGVKIGKYMDATSSPVAKIEPARTVTGKEILGAKVAAFSSRGPSRDYPDIIKPDIAAPGANILAAVGDSYVMYSGTSMAAPHVAGIVALLKALHQDWSPAVIKSAIITTARVTDERDMPILAEGVLRKMADPFDYGGGNINPDGAADPGLVYDIDPRDYNRFFGCTIVRRTNVSCDATALPAYHLNLRSIAVPELRHPITVWRTVTNVGEADSVYHAKVQSPAGVRIEVEPPMLVFDATNRVHSFKVKLSPMRRLQGDYTFGSITWRKDQKTVRIPVAARMTIPDFYADVA</sequence>
<evidence type="ECO:0000256" key="1">
    <source>
        <dbReference type="ARBA" id="ARBA00011073"/>
    </source>
</evidence>
<proteinExistence type="inferred from homology"/>
<dbReference type="AlphaFoldDB" id="A0A8R7TQ40"/>
<reference evidence="9" key="2">
    <citation type="submission" date="2018-03" db="EMBL/GenBank/DDBJ databases">
        <title>The Triticum urartu genome reveals the dynamic nature of wheat genome evolution.</title>
        <authorList>
            <person name="Ling H."/>
            <person name="Ma B."/>
            <person name="Shi X."/>
            <person name="Liu H."/>
            <person name="Dong L."/>
            <person name="Sun H."/>
            <person name="Cao Y."/>
            <person name="Gao Q."/>
            <person name="Zheng S."/>
            <person name="Li Y."/>
            <person name="Yu Y."/>
            <person name="Du H."/>
            <person name="Qi M."/>
            <person name="Li Y."/>
            <person name="Yu H."/>
            <person name="Cui Y."/>
            <person name="Wang N."/>
            <person name="Chen C."/>
            <person name="Wu H."/>
            <person name="Zhao Y."/>
            <person name="Zhang J."/>
            <person name="Li Y."/>
            <person name="Zhou W."/>
            <person name="Zhang B."/>
            <person name="Hu W."/>
            <person name="Eijk M."/>
            <person name="Tang J."/>
            <person name="Witsenboer H."/>
            <person name="Zhao S."/>
            <person name="Li Z."/>
            <person name="Zhang A."/>
            <person name="Wang D."/>
            <person name="Liang C."/>
        </authorList>
    </citation>
    <scope>NUCLEOTIDE SEQUENCE [LARGE SCALE GENOMIC DNA]</scope>
    <source>
        <strain evidence="9">cv. G1812</strain>
    </source>
</reference>
<keyword evidence="2" id="KW-0645">Protease</keyword>
<dbReference type="InterPro" id="IPR023828">
    <property type="entry name" value="Peptidase_S8_Ser-AS"/>
</dbReference>
<dbReference type="InterPro" id="IPR000209">
    <property type="entry name" value="Peptidase_S8/S53_dom"/>
</dbReference>
<keyword evidence="4" id="KW-0378">Hydrolase</keyword>
<dbReference type="PANTHER" id="PTHR10795">
    <property type="entry name" value="PROPROTEIN CONVERTASE SUBTILISIN/KEXIN"/>
    <property type="match status" value="1"/>
</dbReference>
<organism evidence="9 10">
    <name type="scientific">Triticum urartu</name>
    <name type="common">Red wild einkorn</name>
    <name type="synonym">Crithodium urartu</name>
    <dbReference type="NCBI Taxonomy" id="4572"/>
    <lineage>
        <taxon>Eukaryota</taxon>
        <taxon>Viridiplantae</taxon>
        <taxon>Streptophyta</taxon>
        <taxon>Embryophyta</taxon>
        <taxon>Tracheophyta</taxon>
        <taxon>Spermatophyta</taxon>
        <taxon>Magnoliopsida</taxon>
        <taxon>Liliopsida</taxon>
        <taxon>Poales</taxon>
        <taxon>Poaceae</taxon>
        <taxon>BOP clade</taxon>
        <taxon>Pooideae</taxon>
        <taxon>Triticodae</taxon>
        <taxon>Triticeae</taxon>
        <taxon>Triticinae</taxon>
        <taxon>Triticum</taxon>
    </lineage>
</organism>
<dbReference type="PROSITE" id="PS00138">
    <property type="entry name" value="SUBTILASE_SER"/>
    <property type="match status" value="1"/>
</dbReference>
<keyword evidence="3" id="KW-0732">Signal</keyword>
<reference evidence="10" key="1">
    <citation type="journal article" date="2013" name="Nature">
        <title>Draft genome of the wheat A-genome progenitor Triticum urartu.</title>
        <authorList>
            <person name="Ling H.Q."/>
            <person name="Zhao S."/>
            <person name="Liu D."/>
            <person name="Wang J."/>
            <person name="Sun H."/>
            <person name="Zhang C."/>
            <person name="Fan H."/>
            <person name="Li D."/>
            <person name="Dong L."/>
            <person name="Tao Y."/>
            <person name="Gao C."/>
            <person name="Wu H."/>
            <person name="Li Y."/>
            <person name="Cui Y."/>
            <person name="Guo X."/>
            <person name="Zheng S."/>
            <person name="Wang B."/>
            <person name="Yu K."/>
            <person name="Liang Q."/>
            <person name="Yang W."/>
            <person name="Lou X."/>
            <person name="Chen J."/>
            <person name="Feng M."/>
            <person name="Jian J."/>
            <person name="Zhang X."/>
            <person name="Luo G."/>
            <person name="Jiang Y."/>
            <person name="Liu J."/>
            <person name="Wang Z."/>
            <person name="Sha Y."/>
            <person name="Zhang B."/>
            <person name="Wu H."/>
            <person name="Tang D."/>
            <person name="Shen Q."/>
            <person name="Xue P."/>
            <person name="Zou S."/>
            <person name="Wang X."/>
            <person name="Liu X."/>
            <person name="Wang F."/>
            <person name="Yang Y."/>
            <person name="An X."/>
            <person name="Dong Z."/>
            <person name="Zhang K."/>
            <person name="Zhang X."/>
            <person name="Luo M.C."/>
            <person name="Dvorak J."/>
            <person name="Tong Y."/>
            <person name="Wang J."/>
            <person name="Yang H."/>
            <person name="Li Z."/>
            <person name="Wang D."/>
            <person name="Zhang A."/>
            <person name="Wang J."/>
        </authorList>
    </citation>
    <scope>NUCLEOTIDE SEQUENCE</scope>
    <source>
        <strain evidence="10">cv. G1812</strain>
    </source>
</reference>
<dbReference type="GO" id="GO:0004252">
    <property type="term" value="F:serine-type endopeptidase activity"/>
    <property type="evidence" value="ECO:0007669"/>
    <property type="project" value="InterPro"/>
</dbReference>
<dbReference type="Pfam" id="PF00082">
    <property type="entry name" value="Peptidase_S8"/>
    <property type="match status" value="1"/>
</dbReference>
<evidence type="ECO:0000256" key="4">
    <source>
        <dbReference type="ARBA" id="ARBA00022801"/>
    </source>
</evidence>
<accession>A0A8R7TQ40</accession>
<evidence type="ECO:0000256" key="5">
    <source>
        <dbReference type="ARBA" id="ARBA00022825"/>
    </source>
</evidence>
<dbReference type="Pfam" id="PF17766">
    <property type="entry name" value="fn3_6"/>
    <property type="match status" value="1"/>
</dbReference>
<dbReference type="EnsemblPlants" id="TuG1812G0300000087.01.T01">
    <property type="protein sequence ID" value="TuG1812G0300000087.01.T01"/>
    <property type="gene ID" value="TuG1812G0300000087.01"/>
</dbReference>
<dbReference type="SUPFAM" id="SSF52743">
    <property type="entry name" value="Subtilisin-like"/>
    <property type="match status" value="1"/>
</dbReference>
<name>A0A8R7TQ40_TRIUA</name>
<comment type="similarity">
    <text evidence="1 6">Belongs to the peptidase S8 family.</text>
</comment>
<dbReference type="Gene3D" id="2.60.40.2310">
    <property type="match status" value="1"/>
</dbReference>
<dbReference type="CDD" id="cd02120">
    <property type="entry name" value="PA_subtilisin_like"/>
    <property type="match status" value="1"/>
</dbReference>
<dbReference type="GO" id="GO:0006508">
    <property type="term" value="P:proteolysis"/>
    <property type="evidence" value="ECO:0007669"/>
    <property type="project" value="UniProtKB-KW"/>
</dbReference>
<evidence type="ECO:0000259" key="8">
    <source>
        <dbReference type="Pfam" id="PF17766"/>
    </source>
</evidence>
<feature type="domain" description="Subtilisin-like protease fibronectin type-III" evidence="8">
    <location>
        <begin position="375"/>
        <end position="468"/>
    </location>
</feature>
<evidence type="ECO:0000313" key="10">
    <source>
        <dbReference type="Proteomes" id="UP000015106"/>
    </source>
</evidence>
<evidence type="ECO:0000256" key="3">
    <source>
        <dbReference type="ARBA" id="ARBA00022729"/>
    </source>
</evidence>
<protein>
    <recommendedName>
        <fullName evidence="11">Subtilisin-like protease</fullName>
    </recommendedName>
</protein>
<dbReference type="PROSITE" id="PS51892">
    <property type="entry name" value="SUBTILASE"/>
    <property type="match status" value="1"/>
</dbReference>
<dbReference type="Gene3D" id="3.50.30.30">
    <property type="match status" value="1"/>
</dbReference>
<dbReference type="Gene3D" id="3.40.50.200">
    <property type="entry name" value="Peptidase S8/S53 domain"/>
    <property type="match status" value="1"/>
</dbReference>
<evidence type="ECO:0000259" key="7">
    <source>
        <dbReference type="Pfam" id="PF00082"/>
    </source>
</evidence>
<dbReference type="InterPro" id="IPR045051">
    <property type="entry name" value="SBT"/>
</dbReference>
<evidence type="ECO:0000256" key="6">
    <source>
        <dbReference type="PROSITE-ProRule" id="PRU01240"/>
    </source>
</evidence>
<evidence type="ECO:0000256" key="2">
    <source>
        <dbReference type="ARBA" id="ARBA00022670"/>
    </source>
</evidence>
<evidence type="ECO:0008006" key="11">
    <source>
        <dbReference type="Google" id="ProtNLM"/>
    </source>
</evidence>
<dbReference type="InterPro" id="IPR036852">
    <property type="entry name" value="Peptidase_S8/S53_dom_sf"/>
</dbReference>
<keyword evidence="10" id="KW-1185">Reference proteome</keyword>
<evidence type="ECO:0000313" key="9">
    <source>
        <dbReference type="EnsemblPlants" id="TuG1812G0300000087.01.T01"/>
    </source>
</evidence>
<comment type="caution">
    <text evidence="6">Lacks conserved residue(s) required for the propagation of feature annotation.</text>
</comment>